<dbReference type="RefSeq" id="WP_369017747.1">
    <property type="nucleotide sequence ID" value="NZ_CP121689.1"/>
</dbReference>
<keyword evidence="2" id="KW-0472">Membrane</keyword>
<keyword evidence="4" id="KW-0548">Nucleotidyltransferase</keyword>
<sequence length="759" mass="86279">MRVKFPLLRFVLFFVLGFSLAFALFSLFERRIASERLHASAQTFANFVKHEAEHWSVRYFQNVLLYTALAKDIVWLNERELTAFKKSNPEILDAFVVEANAGEIFPNAYRIQAREGLLRVHFLVFDAEGQDFVKDRVVEAVIDPQLVLHRLGMEETVKIVPQGGKPFAFGLRAAYSGLERGLYGIWRWLISLFAGAVFAFWSLFSSYRKELDIERKLREEYEREIRALRMMNEFLQAVLRPGYNLSYAEILEKAVALIPHAQGGTVLGRRGDFLVFEAALGHPLEALQAFRFELKKVEAHPECAVIVQGEPVVLADLKKLFALCLSDEAERALLDKLRFERVRCVLSVAINVSGELRAVLSVDNLEREEAFSPSEVELLRLFAGQVSALWERRNFEERLSLQAQELDRKSRILAEMLNFIKALLNPDHRFDYAHILRKAVELVPGAQRGSLLLKEGKVFVFRAAVGYDLEKLAQVALTEEELSREMTPEVKVVRNLDELNRSRLSKEKLELLTESGGDGTIRATLSVPLVLEGEIVGFFNLDNLEDPEAFGPGEIEIAQLFADQISVILERLRLEEKLEEQKRLLEHLSCHDPLTDLLNKRAFQEMAGKVLALARREKKPAFVLYLDLQGFKEVNDRFGHEAGDTALKVIAERLQKNLRENDVLARIGGDEFVIVLYGIDRGSVSTIVERIVASIREPLEWQGNNLTVSANVGIAVYPEDGESLEKLLRRADFAMYRAKKKGLPFAFFEDGAQGEDEEL</sequence>
<dbReference type="InterPro" id="IPR029016">
    <property type="entry name" value="GAF-like_dom_sf"/>
</dbReference>
<dbReference type="InterPro" id="IPR052163">
    <property type="entry name" value="DGC-Regulatory_Protein"/>
</dbReference>
<dbReference type="Gene3D" id="3.30.70.270">
    <property type="match status" value="1"/>
</dbReference>
<dbReference type="Pfam" id="PF01590">
    <property type="entry name" value="GAF"/>
    <property type="match status" value="1"/>
</dbReference>
<dbReference type="EMBL" id="CP121689">
    <property type="protein sequence ID" value="WZL75598.1"/>
    <property type="molecule type" value="Genomic_DNA"/>
</dbReference>
<dbReference type="InterPro" id="IPR043128">
    <property type="entry name" value="Rev_trsase/Diguanyl_cyclase"/>
</dbReference>
<evidence type="ECO:0000259" key="3">
    <source>
        <dbReference type="PROSITE" id="PS50887"/>
    </source>
</evidence>
<evidence type="ECO:0000313" key="4">
    <source>
        <dbReference type="EMBL" id="WZL75598.1"/>
    </source>
</evidence>
<accession>A0ABZ2YBD1</accession>
<dbReference type="CDD" id="cd01949">
    <property type="entry name" value="GGDEF"/>
    <property type="match status" value="1"/>
</dbReference>
<reference evidence="4 5" key="1">
    <citation type="submission" date="2023-03" db="EMBL/GenBank/DDBJ databases">
        <title>Novel Species.</title>
        <authorList>
            <person name="Ma S."/>
        </authorList>
    </citation>
    <scope>NUCLEOTIDE SEQUENCE [LARGE SCALE GENOMIC DNA]</scope>
    <source>
        <strain evidence="4 5">B11</strain>
    </source>
</reference>
<dbReference type="PANTHER" id="PTHR46663">
    <property type="entry name" value="DIGUANYLATE CYCLASE DGCT-RELATED"/>
    <property type="match status" value="1"/>
</dbReference>
<dbReference type="Pfam" id="PF13185">
    <property type="entry name" value="GAF_2"/>
    <property type="match status" value="1"/>
</dbReference>
<dbReference type="SUPFAM" id="SSF55781">
    <property type="entry name" value="GAF domain-like"/>
    <property type="match status" value="2"/>
</dbReference>
<dbReference type="SUPFAM" id="SSF55073">
    <property type="entry name" value="Nucleotide cyclase"/>
    <property type="match status" value="1"/>
</dbReference>
<dbReference type="PROSITE" id="PS50887">
    <property type="entry name" value="GGDEF"/>
    <property type="match status" value="1"/>
</dbReference>
<keyword evidence="2" id="KW-1133">Transmembrane helix</keyword>
<dbReference type="PANTHER" id="PTHR46663:SF2">
    <property type="entry name" value="GGDEF DOMAIN-CONTAINING PROTEIN"/>
    <property type="match status" value="1"/>
</dbReference>
<dbReference type="SMART" id="SM00065">
    <property type="entry name" value="GAF"/>
    <property type="match status" value="2"/>
</dbReference>
<feature type="domain" description="GGDEF" evidence="3">
    <location>
        <begin position="619"/>
        <end position="751"/>
    </location>
</feature>
<dbReference type="EC" id="2.7.7.65" evidence="4"/>
<dbReference type="InterPro" id="IPR000160">
    <property type="entry name" value="GGDEF_dom"/>
</dbReference>
<keyword evidence="4" id="KW-0808">Transferase</keyword>
<dbReference type="NCBIfam" id="TIGR00254">
    <property type="entry name" value="GGDEF"/>
    <property type="match status" value="1"/>
</dbReference>
<dbReference type="Proteomes" id="UP001461341">
    <property type="component" value="Chromosome"/>
</dbReference>
<name>A0ABZ2YBD1_9BACT</name>
<gene>
    <name evidence="4" type="ORF">QBE54_08360</name>
</gene>
<evidence type="ECO:0000256" key="1">
    <source>
        <dbReference type="SAM" id="Coils"/>
    </source>
</evidence>
<proteinExistence type="predicted"/>
<dbReference type="SMART" id="SM00267">
    <property type="entry name" value="GGDEF"/>
    <property type="match status" value="1"/>
</dbReference>
<keyword evidence="1" id="KW-0175">Coiled coil</keyword>
<dbReference type="InterPro" id="IPR029787">
    <property type="entry name" value="Nucleotide_cyclase"/>
</dbReference>
<protein>
    <submittedName>
        <fullName evidence="4">Diguanylate cyclase</fullName>
        <ecNumber evidence="4">2.7.7.65</ecNumber>
    </submittedName>
</protein>
<dbReference type="Pfam" id="PF00990">
    <property type="entry name" value="GGDEF"/>
    <property type="match status" value="1"/>
</dbReference>
<dbReference type="GO" id="GO:0052621">
    <property type="term" value="F:diguanylate cyclase activity"/>
    <property type="evidence" value="ECO:0007669"/>
    <property type="project" value="UniProtKB-EC"/>
</dbReference>
<feature type="transmembrane region" description="Helical" evidence="2">
    <location>
        <begin position="185"/>
        <end position="204"/>
    </location>
</feature>
<evidence type="ECO:0000256" key="2">
    <source>
        <dbReference type="SAM" id="Phobius"/>
    </source>
</evidence>
<dbReference type="Gene3D" id="3.30.450.40">
    <property type="match status" value="2"/>
</dbReference>
<feature type="coiled-coil region" evidence="1">
    <location>
        <begin position="204"/>
        <end position="238"/>
    </location>
</feature>
<dbReference type="InterPro" id="IPR003018">
    <property type="entry name" value="GAF"/>
</dbReference>
<organism evidence="4 5">
    <name type="scientific">Thermatribacter velox</name>
    <dbReference type="NCBI Taxonomy" id="3039681"/>
    <lineage>
        <taxon>Bacteria</taxon>
        <taxon>Pseudomonadati</taxon>
        <taxon>Atribacterota</taxon>
        <taxon>Atribacteria</taxon>
        <taxon>Atribacterales</taxon>
        <taxon>Thermatribacteraceae</taxon>
        <taxon>Thermatribacter</taxon>
    </lineage>
</organism>
<evidence type="ECO:0000313" key="5">
    <source>
        <dbReference type="Proteomes" id="UP001461341"/>
    </source>
</evidence>
<keyword evidence="2" id="KW-0812">Transmembrane</keyword>
<feature type="transmembrane region" description="Helical" evidence="2">
    <location>
        <begin position="6"/>
        <end position="28"/>
    </location>
</feature>
<keyword evidence="5" id="KW-1185">Reference proteome</keyword>